<feature type="region of interest" description="Disordered" evidence="1">
    <location>
        <begin position="398"/>
        <end position="428"/>
    </location>
</feature>
<proteinExistence type="predicted"/>
<protein>
    <submittedName>
        <fullName evidence="2">DUF885 domain-containing protein</fullName>
    </submittedName>
</protein>
<dbReference type="RefSeq" id="WP_346090701.1">
    <property type="nucleotide sequence ID" value="NZ_BAABKS010000013.1"/>
</dbReference>
<evidence type="ECO:0000313" key="3">
    <source>
        <dbReference type="Proteomes" id="UP001597182"/>
    </source>
</evidence>
<keyword evidence="3" id="KW-1185">Reference proteome</keyword>
<gene>
    <name evidence="2" type="ORF">ACFQ34_11320</name>
</gene>
<name>A0ABW3VFI5_9PSEU</name>
<dbReference type="Proteomes" id="UP001597182">
    <property type="component" value="Unassembled WGS sequence"/>
</dbReference>
<organism evidence="2 3">
    <name type="scientific">Pseudonocardia benzenivorans</name>
    <dbReference type="NCBI Taxonomy" id="228005"/>
    <lineage>
        <taxon>Bacteria</taxon>
        <taxon>Bacillati</taxon>
        <taxon>Actinomycetota</taxon>
        <taxon>Actinomycetes</taxon>
        <taxon>Pseudonocardiales</taxon>
        <taxon>Pseudonocardiaceae</taxon>
        <taxon>Pseudonocardia</taxon>
    </lineage>
</organism>
<sequence length="428" mass="45965">MPPSLVPRDYVLLALRLDRLAPGIVDTWTGDPALRRYAADGPAPVPAALARTARRLRAELADTALGPTRTGFLAAQLRALECLARRLAGEPVGFVEEVAACFDVDLAGVRPDEDRYRAAHRRLDELLPGPGTLPQRLTAFRERERVPRERLRAAVDALLAALRERTRARIGLPVDEHVEVELAVDRSWSGLTTHLGGLRSRVTVSADAGLRAAQLAGLVAHEAYPGHHTEHCLVRGVRRSDRPERGLVVTPSPHSLVTEGAADAGLALVGGVVGGPGWGPWVAEVLADVGVRCDGPLAEAVEDALRELAPVRQDAALLLHDRGGDVDDAAAHLRRWLLVPDGRARRMLRFVTDPRWRGYTTTYVEGEALVREWLDGAPDRVARYRTLFDEPLAPAQLRAAAASGPSAVGPSGCGPSGPTPAEVPETPS</sequence>
<reference evidence="3" key="1">
    <citation type="journal article" date="2019" name="Int. J. Syst. Evol. Microbiol.">
        <title>The Global Catalogue of Microorganisms (GCM) 10K type strain sequencing project: providing services to taxonomists for standard genome sequencing and annotation.</title>
        <authorList>
            <consortium name="The Broad Institute Genomics Platform"/>
            <consortium name="The Broad Institute Genome Sequencing Center for Infectious Disease"/>
            <person name="Wu L."/>
            <person name="Ma J."/>
        </authorList>
    </citation>
    <scope>NUCLEOTIDE SEQUENCE [LARGE SCALE GENOMIC DNA]</scope>
    <source>
        <strain evidence="3">CCUG 49018</strain>
    </source>
</reference>
<feature type="compositionally biased region" description="Low complexity" evidence="1">
    <location>
        <begin position="398"/>
        <end position="410"/>
    </location>
</feature>
<evidence type="ECO:0000313" key="2">
    <source>
        <dbReference type="EMBL" id="MFD1233874.1"/>
    </source>
</evidence>
<dbReference type="EMBL" id="JBHTMB010000088">
    <property type="protein sequence ID" value="MFD1233874.1"/>
    <property type="molecule type" value="Genomic_DNA"/>
</dbReference>
<accession>A0ABW3VFI5</accession>
<comment type="caution">
    <text evidence="2">The sequence shown here is derived from an EMBL/GenBank/DDBJ whole genome shotgun (WGS) entry which is preliminary data.</text>
</comment>
<evidence type="ECO:0000256" key="1">
    <source>
        <dbReference type="SAM" id="MobiDB-lite"/>
    </source>
</evidence>